<reference evidence="2 3" key="1">
    <citation type="journal article" date="2019" name="Int. J. Syst. Evol. Microbiol.">
        <title>The Global Catalogue of Microorganisms (GCM) 10K type strain sequencing project: providing services to taxonomists for standard genome sequencing and annotation.</title>
        <authorList>
            <consortium name="The Broad Institute Genomics Platform"/>
            <consortium name="The Broad Institute Genome Sequencing Center for Infectious Disease"/>
            <person name="Wu L."/>
            <person name="Ma J."/>
        </authorList>
    </citation>
    <scope>NUCLEOTIDE SEQUENCE [LARGE SCALE GENOMIC DNA]</scope>
    <source>
        <strain evidence="2 3">JCM 15608</strain>
    </source>
</reference>
<keyword evidence="3" id="KW-1185">Reference proteome</keyword>
<keyword evidence="1" id="KW-0732">Signal</keyword>
<evidence type="ECO:0000313" key="3">
    <source>
        <dbReference type="Proteomes" id="UP001500021"/>
    </source>
</evidence>
<feature type="chain" id="PRO_5046376183" description="MSHA biogenesis protein MshK" evidence="1">
    <location>
        <begin position="23"/>
        <end position="103"/>
    </location>
</feature>
<evidence type="ECO:0000313" key="2">
    <source>
        <dbReference type="EMBL" id="GAA0811896.1"/>
    </source>
</evidence>
<evidence type="ECO:0008006" key="4">
    <source>
        <dbReference type="Google" id="ProtNLM"/>
    </source>
</evidence>
<proteinExistence type="predicted"/>
<organism evidence="2 3">
    <name type="scientific">Colwellia asteriadis</name>
    <dbReference type="NCBI Taxonomy" id="517723"/>
    <lineage>
        <taxon>Bacteria</taxon>
        <taxon>Pseudomonadati</taxon>
        <taxon>Pseudomonadota</taxon>
        <taxon>Gammaproteobacteria</taxon>
        <taxon>Alteromonadales</taxon>
        <taxon>Colwelliaceae</taxon>
        <taxon>Colwellia</taxon>
    </lineage>
</organism>
<dbReference type="Proteomes" id="UP001500021">
    <property type="component" value="Unassembled WGS sequence"/>
</dbReference>
<sequence length="103" mass="11542">MYKRLLLLCLLISLNFFEVAHATSDPTKPFASESASTITENKLVLQSIIHRDNVAMAIINGKVIKQGAALGQYQVAQINDDNVVLHSDDENIKLYIFKNKVLR</sequence>
<accession>A0ABN1L3C1</accession>
<evidence type="ECO:0000256" key="1">
    <source>
        <dbReference type="SAM" id="SignalP"/>
    </source>
</evidence>
<name>A0ABN1L3C1_9GAMM</name>
<gene>
    <name evidence="2" type="ORF">GCM10009111_05030</name>
</gene>
<protein>
    <recommendedName>
        <fullName evidence="4">MSHA biogenesis protein MshK</fullName>
    </recommendedName>
</protein>
<dbReference type="RefSeq" id="WP_343814600.1">
    <property type="nucleotide sequence ID" value="NZ_BAAAFA010000001.1"/>
</dbReference>
<dbReference type="EMBL" id="BAAAFA010000001">
    <property type="protein sequence ID" value="GAA0811896.1"/>
    <property type="molecule type" value="Genomic_DNA"/>
</dbReference>
<feature type="signal peptide" evidence="1">
    <location>
        <begin position="1"/>
        <end position="22"/>
    </location>
</feature>
<comment type="caution">
    <text evidence="2">The sequence shown here is derived from an EMBL/GenBank/DDBJ whole genome shotgun (WGS) entry which is preliminary data.</text>
</comment>